<feature type="binding site" evidence="6">
    <location>
        <position position="73"/>
    </location>
    <ligand>
        <name>GTP</name>
        <dbReference type="ChEBI" id="CHEBI:37565"/>
    </ligand>
</feature>
<dbReference type="HAMAP" id="MF_00590">
    <property type="entry name" value="Dephospho_CoA_kinase_GTP_dep"/>
    <property type="match status" value="1"/>
</dbReference>
<evidence type="ECO:0000313" key="8">
    <source>
        <dbReference type="Proteomes" id="UP000291213"/>
    </source>
</evidence>
<dbReference type="EC" id="2.7.1.237" evidence="6"/>
<feature type="binding site" evidence="6">
    <location>
        <position position="128"/>
    </location>
    <ligand>
        <name>GTP</name>
        <dbReference type="ChEBI" id="CHEBI:37565"/>
    </ligand>
</feature>
<keyword evidence="5 6" id="KW-0342">GTP-binding</keyword>
<keyword evidence="3 6" id="KW-0418">Kinase</keyword>
<protein>
    <recommendedName>
        <fullName evidence="6">GTP-dependent dephospho-CoA kinase</fullName>
        <ecNumber evidence="6">2.7.1.237</ecNumber>
    </recommendedName>
    <alternativeName>
        <fullName evidence="6">Dephospho-coenzyme A kinase</fullName>
        <shortName evidence="6">DPCK</shortName>
    </alternativeName>
</protein>
<reference evidence="7 8" key="1">
    <citation type="submission" date="2017-02" db="EMBL/GenBank/DDBJ databases">
        <title>isolation and characterization of a novel temperate virus Aeropyrum globular virus 1 infecting hyperthermophilic archaeon Aeropyrum.</title>
        <authorList>
            <person name="Yumiya M."/>
            <person name="Yoshida T."/>
            <person name="Sako Y."/>
        </authorList>
    </citation>
    <scope>NUCLEOTIDE SEQUENCE [LARGE SCALE GENOMIC DNA]</scope>
    <source>
        <strain evidence="7 8">YK1-12-2013</strain>
    </source>
</reference>
<dbReference type="GO" id="GO:0005525">
    <property type="term" value="F:GTP binding"/>
    <property type="evidence" value="ECO:0007669"/>
    <property type="project" value="UniProtKB-UniRule"/>
</dbReference>
<dbReference type="Proteomes" id="UP000291213">
    <property type="component" value="Unassembled WGS sequence"/>
</dbReference>
<proteinExistence type="inferred from homology"/>
<accession>A0A401H7I6</accession>
<dbReference type="GO" id="GO:0015937">
    <property type="term" value="P:coenzyme A biosynthetic process"/>
    <property type="evidence" value="ECO:0007669"/>
    <property type="project" value="UniProtKB-UniRule"/>
</dbReference>
<feature type="binding site" evidence="6">
    <location>
        <position position="52"/>
    </location>
    <ligand>
        <name>GTP</name>
        <dbReference type="ChEBI" id="CHEBI:37565"/>
    </ligand>
</feature>
<evidence type="ECO:0000256" key="6">
    <source>
        <dbReference type="HAMAP-Rule" id="MF_00590"/>
    </source>
</evidence>
<dbReference type="RefSeq" id="WP_131159452.1">
    <property type="nucleotide sequence ID" value="NZ_BDMD01000002.1"/>
</dbReference>
<feature type="binding site" evidence="6">
    <location>
        <position position="50"/>
    </location>
    <ligand>
        <name>GTP</name>
        <dbReference type="ChEBI" id="CHEBI:37565"/>
    </ligand>
</feature>
<dbReference type="Pfam" id="PF04019">
    <property type="entry name" value="DUF359"/>
    <property type="match status" value="1"/>
</dbReference>
<dbReference type="InterPro" id="IPR007164">
    <property type="entry name" value="GTP-dep_dephospho-CoA_kin"/>
</dbReference>
<keyword evidence="1 6" id="KW-0808">Transferase</keyword>
<comment type="catalytic activity">
    <reaction evidence="6">
        <text>3'-dephospho-CoA + GTP = GDP + CoA + H(+)</text>
        <dbReference type="Rhea" id="RHEA:61156"/>
        <dbReference type="ChEBI" id="CHEBI:15378"/>
        <dbReference type="ChEBI" id="CHEBI:37565"/>
        <dbReference type="ChEBI" id="CHEBI:57287"/>
        <dbReference type="ChEBI" id="CHEBI:57328"/>
        <dbReference type="ChEBI" id="CHEBI:58189"/>
        <dbReference type="EC" id="2.7.1.237"/>
    </reaction>
</comment>
<comment type="caution">
    <text evidence="7">The sequence shown here is derived from an EMBL/GenBank/DDBJ whole genome shotgun (WGS) entry which is preliminary data.</text>
</comment>
<evidence type="ECO:0000256" key="1">
    <source>
        <dbReference type="ARBA" id="ARBA00022679"/>
    </source>
</evidence>
<organism evidence="7 8">
    <name type="scientific">Aeropyrum pernix</name>
    <dbReference type="NCBI Taxonomy" id="56636"/>
    <lineage>
        <taxon>Archaea</taxon>
        <taxon>Thermoproteota</taxon>
        <taxon>Thermoprotei</taxon>
        <taxon>Desulfurococcales</taxon>
        <taxon>Desulfurococcaceae</taxon>
        <taxon>Aeropyrum</taxon>
    </lineage>
</organism>
<name>A0A401H7I6_AERPX</name>
<feature type="binding site" evidence="6">
    <location>
        <position position="75"/>
    </location>
    <ligand>
        <name>GTP</name>
        <dbReference type="ChEBI" id="CHEBI:37565"/>
    </ligand>
</feature>
<keyword evidence="2 6" id="KW-0547">Nucleotide-binding</keyword>
<dbReference type="GO" id="GO:0016301">
    <property type="term" value="F:kinase activity"/>
    <property type="evidence" value="ECO:0007669"/>
    <property type="project" value="UniProtKB-UniRule"/>
</dbReference>
<comment type="caution">
    <text evidence="6">Lacks conserved residue(s) required for the propagation of feature annotation.</text>
</comment>
<dbReference type="UniPathway" id="UPA00241"/>
<dbReference type="PANTHER" id="PTHR40732:SF1">
    <property type="entry name" value="GTP-DEPENDENT DEPHOSPHO-COA KINASE"/>
    <property type="match status" value="1"/>
</dbReference>
<sequence length="185" mass="19775">MSTALSIPLLSLPEDLREALAAAAGPVYSGDRFRRQLLQAPCSGVACIGDYVSQACIATLSTKWAGPLILVVDGKTRRESWRDVVVPRGFRVHRVRSPPGSLSLEAYTTICKLMEEDGKHVVFVDGEEDLIALAALDCGVDWTVVYGLPGVGGVVVHRCLRKPGLENSGVLAFKPGTGVHHQSSP</sequence>
<evidence type="ECO:0000256" key="5">
    <source>
        <dbReference type="ARBA" id="ARBA00023134"/>
    </source>
</evidence>
<evidence type="ECO:0000256" key="4">
    <source>
        <dbReference type="ARBA" id="ARBA00022993"/>
    </source>
</evidence>
<comment type="pathway">
    <text evidence="6">Cofactor biosynthesis; coenzyme A biosynthesis.</text>
</comment>
<evidence type="ECO:0000313" key="7">
    <source>
        <dbReference type="EMBL" id="GBF08374.1"/>
    </source>
</evidence>
<keyword evidence="4 6" id="KW-0173">Coenzyme A biosynthesis</keyword>
<evidence type="ECO:0000256" key="2">
    <source>
        <dbReference type="ARBA" id="ARBA00022741"/>
    </source>
</evidence>
<dbReference type="PANTHER" id="PTHR40732">
    <property type="entry name" value="UPF0218 PROTEIN TK1697"/>
    <property type="match status" value="1"/>
</dbReference>
<evidence type="ECO:0000256" key="3">
    <source>
        <dbReference type="ARBA" id="ARBA00022777"/>
    </source>
</evidence>
<dbReference type="OrthoDB" id="380407at2157"/>
<dbReference type="AlphaFoldDB" id="A0A401H7I6"/>
<comment type="similarity">
    <text evidence="6">Belongs to the GTP-dependent DPCK family.</text>
</comment>
<dbReference type="PIRSF" id="PIRSF006533">
    <property type="entry name" value="UCP006533"/>
    <property type="match status" value="1"/>
</dbReference>
<dbReference type="EMBL" id="BDMD01000002">
    <property type="protein sequence ID" value="GBF08374.1"/>
    <property type="molecule type" value="Genomic_DNA"/>
</dbReference>
<comment type="function">
    <text evidence="6">Catalyzes the GTP-dependent phosphorylation of the 3'-hydroxyl group of dephosphocoenzyme A to form coenzyme A (CoA).</text>
</comment>
<gene>
    <name evidence="7" type="ORF">apy_00990</name>
</gene>